<dbReference type="Proteomes" id="UP000035929">
    <property type="component" value="Unassembled WGS sequence"/>
</dbReference>
<dbReference type="InterPro" id="IPR003737">
    <property type="entry name" value="GlcNAc_PI_deacetylase-related"/>
</dbReference>
<dbReference type="EMBL" id="LABX01000153">
    <property type="protein sequence ID" value="KMO31550.1"/>
    <property type="molecule type" value="Genomic_DNA"/>
</dbReference>
<dbReference type="PANTHER" id="PTHR12993">
    <property type="entry name" value="N-ACETYLGLUCOSAMINYL-PHOSPHATIDYLINOSITOL DE-N-ACETYLASE-RELATED"/>
    <property type="match status" value="1"/>
</dbReference>
<sequence length="249" mass="26478">MPTALALSPHLDDAAFSCGGTLAQLANRGWRVVMVTLLTASVPNPTGFALACQRDKGLGPEVDYMALRRDEDRAAAAALGLHPPVHVALAEAPHRGYASAPDLFDETRPDDPLAEALAPVLARLMTEAAPDLLLAPQGVGGHVDHVQVVRALTIVAPACPILWWRDFPYTVRDPDPKEPFRETFADLPVVSVRLSTEEAAAKHAACAAYASQIGFQFGGPIGLAERLSAEDSREHFRLSGPMPDGLALA</sequence>
<proteinExistence type="predicted"/>
<comment type="caution">
    <text evidence="1">The sequence shown here is derived from an EMBL/GenBank/DDBJ whole genome shotgun (WGS) entry which is preliminary data.</text>
</comment>
<evidence type="ECO:0000313" key="1">
    <source>
        <dbReference type="EMBL" id="KMO31550.1"/>
    </source>
</evidence>
<gene>
    <name evidence="1" type="ORF">VP06_19365</name>
</gene>
<name>A0A0J6S8K8_9HYPH</name>
<dbReference type="PATRIC" id="fig|270351.6.peg.1561"/>
<reference evidence="1 2" key="1">
    <citation type="submission" date="2015-03" db="EMBL/GenBank/DDBJ databases">
        <title>Genome sequencing of Methylobacterium aquaticum DSM16371 type strain.</title>
        <authorList>
            <person name="Chaudhry V."/>
            <person name="Patil P.B."/>
        </authorList>
    </citation>
    <scope>NUCLEOTIDE SEQUENCE [LARGE SCALE GENOMIC DNA]</scope>
    <source>
        <strain evidence="1 2">DSM 16371</strain>
    </source>
</reference>
<dbReference type="Gene3D" id="3.40.50.10320">
    <property type="entry name" value="LmbE-like"/>
    <property type="match status" value="1"/>
</dbReference>
<evidence type="ECO:0000313" key="2">
    <source>
        <dbReference type="Proteomes" id="UP000035929"/>
    </source>
</evidence>
<dbReference type="GO" id="GO:0016811">
    <property type="term" value="F:hydrolase activity, acting on carbon-nitrogen (but not peptide) bonds, in linear amides"/>
    <property type="evidence" value="ECO:0007669"/>
    <property type="project" value="TreeGrafter"/>
</dbReference>
<dbReference type="OrthoDB" id="116799at2"/>
<organism evidence="1 2">
    <name type="scientific">Methylobacterium aquaticum</name>
    <dbReference type="NCBI Taxonomy" id="270351"/>
    <lineage>
        <taxon>Bacteria</taxon>
        <taxon>Pseudomonadati</taxon>
        <taxon>Pseudomonadota</taxon>
        <taxon>Alphaproteobacteria</taxon>
        <taxon>Hyphomicrobiales</taxon>
        <taxon>Methylobacteriaceae</taxon>
        <taxon>Methylobacterium</taxon>
    </lineage>
</organism>
<dbReference type="RefSeq" id="WP_048465409.1">
    <property type="nucleotide sequence ID" value="NZ_LABX01000153.1"/>
</dbReference>
<dbReference type="InterPro" id="IPR024078">
    <property type="entry name" value="LmbE-like_dom_sf"/>
</dbReference>
<dbReference type="Pfam" id="PF02585">
    <property type="entry name" value="PIG-L"/>
    <property type="match status" value="1"/>
</dbReference>
<dbReference type="PANTHER" id="PTHR12993:SF29">
    <property type="entry name" value="BLR3841 PROTEIN"/>
    <property type="match status" value="1"/>
</dbReference>
<dbReference type="SUPFAM" id="SSF102588">
    <property type="entry name" value="LmbE-like"/>
    <property type="match status" value="1"/>
</dbReference>
<protein>
    <submittedName>
        <fullName evidence="1">GlcNAc-PI de-N-acetylase</fullName>
    </submittedName>
</protein>
<dbReference type="AlphaFoldDB" id="A0A0J6S8K8"/>
<accession>A0A0J6S8K8</accession>